<organism evidence="7 8">
    <name type="scientific">Mycetocola tolaasinivorans</name>
    <dbReference type="NCBI Taxonomy" id="76635"/>
    <lineage>
        <taxon>Bacteria</taxon>
        <taxon>Bacillati</taxon>
        <taxon>Actinomycetota</taxon>
        <taxon>Actinomycetes</taxon>
        <taxon>Micrococcales</taxon>
        <taxon>Microbacteriaceae</taxon>
        <taxon>Mycetocola</taxon>
    </lineage>
</organism>
<dbReference type="PANTHER" id="PTHR11717">
    <property type="entry name" value="LOW MOLECULAR WEIGHT PROTEIN TYROSINE PHOSPHATASE"/>
    <property type="match status" value="1"/>
</dbReference>
<gene>
    <name evidence="7" type="ORF">D9V32_10240</name>
</gene>
<dbReference type="PANTHER" id="PTHR11717:SF7">
    <property type="entry name" value="LOW MOLECULAR WEIGHT PHOSPHOTYROSINE PROTEIN PHOSPHATASE"/>
    <property type="match status" value="1"/>
</dbReference>
<evidence type="ECO:0000259" key="6">
    <source>
        <dbReference type="SMART" id="SM00226"/>
    </source>
</evidence>
<dbReference type="EC" id="3.1.3.48" evidence="2"/>
<dbReference type="PRINTS" id="PR00719">
    <property type="entry name" value="LMWPTPASE"/>
</dbReference>
<sequence>MNFVCSGNICRSPMAEVIMRSLAEEAGLGSSLRIISTGTGDWHVGEHADPRTTAALARHGFDGSAHRARKFQPEHYEEFDLLVALDRSHERVLRAGATTDEDADRVSLLLSFDPAQAHLRDVPDPYYADDAVFDAVFVMIRKACEQLFRQIQPAIRSGASR</sequence>
<feature type="domain" description="Phosphotyrosine protein phosphatase I" evidence="6">
    <location>
        <begin position="1"/>
        <end position="150"/>
    </location>
</feature>
<feature type="active site" description="Proton donor" evidence="5">
    <location>
        <position position="124"/>
    </location>
</feature>
<evidence type="ECO:0000256" key="3">
    <source>
        <dbReference type="ARBA" id="ARBA00022801"/>
    </source>
</evidence>
<dbReference type="SMART" id="SM00226">
    <property type="entry name" value="LMWPc"/>
    <property type="match status" value="1"/>
</dbReference>
<dbReference type="InterPro" id="IPR023485">
    <property type="entry name" value="Ptyr_pPase"/>
</dbReference>
<dbReference type="Gene3D" id="3.40.50.2300">
    <property type="match status" value="1"/>
</dbReference>
<keyword evidence="4" id="KW-0904">Protein phosphatase</keyword>
<keyword evidence="3" id="KW-0378">Hydrolase</keyword>
<dbReference type="InterPro" id="IPR050438">
    <property type="entry name" value="LMW_PTPase"/>
</dbReference>
<dbReference type="OrthoDB" id="9784339at2"/>
<feature type="active site" description="Nucleophile" evidence="5">
    <location>
        <position position="5"/>
    </location>
</feature>
<comment type="caution">
    <text evidence="7">The sequence shown here is derived from an EMBL/GenBank/DDBJ whole genome shotgun (WGS) entry which is preliminary data.</text>
</comment>
<dbReference type="AlphaFoldDB" id="A0A3L7A6A3"/>
<dbReference type="EMBL" id="RCUX01000007">
    <property type="protein sequence ID" value="RLP75370.1"/>
    <property type="molecule type" value="Genomic_DNA"/>
</dbReference>
<evidence type="ECO:0000256" key="2">
    <source>
        <dbReference type="ARBA" id="ARBA00013064"/>
    </source>
</evidence>
<evidence type="ECO:0000313" key="8">
    <source>
        <dbReference type="Proteomes" id="UP000272503"/>
    </source>
</evidence>
<dbReference type="SUPFAM" id="SSF52788">
    <property type="entry name" value="Phosphotyrosine protein phosphatases I"/>
    <property type="match status" value="1"/>
</dbReference>
<evidence type="ECO:0000256" key="1">
    <source>
        <dbReference type="ARBA" id="ARBA00011063"/>
    </source>
</evidence>
<reference evidence="7 8" key="1">
    <citation type="submission" date="2018-10" db="EMBL/GenBank/DDBJ databases">
        <authorList>
            <person name="Li J."/>
        </authorList>
    </citation>
    <scope>NUCLEOTIDE SEQUENCE [LARGE SCALE GENOMIC DNA]</scope>
    <source>
        <strain evidence="7 8">IF 016277</strain>
    </source>
</reference>
<evidence type="ECO:0000256" key="4">
    <source>
        <dbReference type="ARBA" id="ARBA00022912"/>
    </source>
</evidence>
<protein>
    <recommendedName>
        <fullName evidence="2">protein-tyrosine-phosphatase</fullName>
        <ecNumber evidence="2">3.1.3.48</ecNumber>
    </recommendedName>
</protein>
<dbReference type="InterPro" id="IPR036196">
    <property type="entry name" value="Ptyr_pPase_sf"/>
</dbReference>
<dbReference type="Pfam" id="PF01451">
    <property type="entry name" value="LMWPc"/>
    <property type="match status" value="1"/>
</dbReference>
<proteinExistence type="inferred from homology"/>
<evidence type="ECO:0000313" key="7">
    <source>
        <dbReference type="EMBL" id="RLP75370.1"/>
    </source>
</evidence>
<evidence type="ECO:0000256" key="5">
    <source>
        <dbReference type="PIRSR" id="PIRSR617867-1"/>
    </source>
</evidence>
<keyword evidence="8" id="KW-1185">Reference proteome</keyword>
<accession>A0A3L7A6A3</accession>
<dbReference type="GO" id="GO:0004725">
    <property type="term" value="F:protein tyrosine phosphatase activity"/>
    <property type="evidence" value="ECO:0007669"/>
    <property type="project" value="UniProtKB-EC"/>
</dbReference>
<comment type="similarity">
    <text evidence="1">Belongs to the low molecular weight phosphotyrosine protein phosphatase family.</text>
</comment>
<dbReference type="InterPro" id="IPR017867">
    <property type="entry name" value="Tyr_phospatase_low_mol_wt"/>
</dbReference>
<name>A0A3L7A6A3_9MICO</name>
<feature type="active site" evidence="5">
    <location>
        <position position="11"/>
    </location>
</feature>
<dbReference type="Proteomes" id="UP000272503">
    <property type="component" value="Unassembled WGS sequence"/>
</dbReference>
<dbReference type="CDD" id="cd16343">
    <property type="entry name" value="LMWPTP"/>
    <property type="match status" value="1"/>
</dbReference>